<evidence type="ECO:0000313" key="2">
    <source>
        <dbReference type="EMBL" id="GMS94595.1"/>
    </source>
</evidence>
<evidence type="ECO:0000256" key="1">
    <source>
        <dbReference type="SAM" id="Phobius"/>
    </source>
</evidence>
<reference evidence="2" key="1">
    <citation type="submission" date="2023-10" db="EMBL/GenBank/DDBJ databases">
        <title>Genome assembly of Pristionchus species.</title>
        <authorList>
            <person name="Yoshida K."/>
            <person name="Sommer R.J."/>
        </authorList>
    </citation>
    <scope>NUCLEOTIDE SEQUENCE</scope>
    <source>
        <strain evidence="2">RS0144</strain>
    </source>
</reference>
<keyword evidence="1" id="KW-0472">Membrane</keyword>
<accession>A0AAV5TJJ7</accession>
<name>A0AAV5TJJ7_9BILA</name>
<dbReference type="EMBL" id="BTSX01000004">
    <property type="protein sequence ID" value="GMS94595.1"/>
    <property type="molecule type" value="Genomic_DNA"/>
</dbReference>
<feature type="transmembrane region" description="Helical" evidence="1">
    <location>
        <begin position="231"/>
        <end position="260"/>
    </location>
</feature>
<protein>
    <recommendedName>
        <fullName evidence="4">G protein-coupled receptor</fullName>
    </recommendedName>
</protein>
<organism evidence="2 3">
    <name type="scientific">Pristionchus entomophagus</name>
    <dbReference type="NCBI Taxonomy" id="358040"/>
    <lineage>
        <taxon>Eukaryota</taxon>
        <taxon>Metazoa</taxon>
        <taxon>Ecdysozoa</taxon>
        <taxon>Nematoda</taxon>
        <taxon>Chromadorea</taxon>
        <taxon>Rhabditida</taxon>
        <taxon>Rhabditina</taxon>
        <taxon>Diplogasteromorpha</taxon>
        <taxon>Diplogasteroidea</taxon>
        <taxon>Neodiplogasteridae</taxon>
        <taxon>Pristionchus</taxon>
    </lineage>
</organism>
<keyword evidence="3" id="KW-1185">Reference proteome</keyword>
<dbReference type="AlphaFoldDB" id="A0AAV5TJJ7"/>
<proteinExistence type="predicted"/>
<dbReference type="Pfam" id="PF10318">
    <property type="entry name" value="7TM_GPCR_Srh"/>
    <property type="match status" value="1"/>
</dbReference>
<dbReference type="PANTHER" id="PTHR45830">
    <property type="entry name" value="SERPENTINE RECEPTOR, CLASS I"/>
    <property type="match status" value="1"/>
</dbReference>
<feature type="transmembrane region" description="Helical" evidence="1">
    <location>
        <begin position="34"/>
        <end position="57"/>
    </location>
</feature>
<feature type="transmembrane region" description="Helical" evidence="1">
    <location>
        <begin position="186"/>
        <end position="210"/>
    </location>
</feature>
<feature type="transmembrane region" description="Helical" evidence="1">
    <location>
        <begin position="63"/>
        <end position="91"/>
    </location>
</feature>
<sequence length="342" mass="38617">FQTYYCLFSLLTWHPIVLYLLIREPGHISKEIRFGYIVNQIGLMVNEWIFCVLIRVYPLMPYPALHCGGFLCGIGIPHWILLTILAFGVILPNPPFEYLLLVMHQKLVLNTASTVRVSKRSQNVMITALLLLLLVNIAGFGIFGIQTAKADGILNRPELVWLTSKGGEVFIFGDVGEPGNFAYECYILGAVLVIVFPVVVFLSIHAVYIMMLMKKNVTDNTMQSQLRLIKVLLLQLGSVFQFYIIPLGIMITTIMFGTLAMPDWVLGSGRPLYTMIFILNPMPQSLIFILRNPTYRRIIWDKVRSVFYSIFPCAIQTVPTLHLPNAFSHLPSSSMTRPSAVS</sequence>
<evidence type="ECO:0008006" key="4">
    <source>
        <dbReference type="Google" id="ProtNLM"/>
    </source>
</evidence>
<feature type="transmembrane region" description="Helical" evidence="1">
    <location>
        <begin position="272"/>
        <end position="290"/>
    </location>
</feature>
<comment type="caution">
    <text evidence="2">The sequence shown here is derived from an EMBL/GenBank/DDBJ whole genome shotgun (WGS) entry which is preliminary data.</text>
</comment>
<dbReference type="PANTHER" id="PTHR45830:SF15">
    <property type="entry name" value="SERPENTINE RECEPTOR, CLASS I"/>
    <property type="match status" value="1"/>
</dbReference>
<evidence type="ECO:0000313" key="3">
    <source>
        <dbReference type="Proteomes" id="UP001432027"/>
    </source>
</evidence>
<feature type="transmembrane region" description="Helical" evidence="1">
    <location>
        <begin position="124"/>
        <end position="145"/>
    </location>
</feature>
<feature type="non-terminal residue" evidence="2">
    <location>
        <position position="1"/>
    </location>
</feature>
<keyword evidence="1" id="KW-1133">Transmembrane helix</keyword>
<dbReference type="InterPro" id="IPR019422">
    <property type="entry name" value="7TM_GPCR_serpentine_rcpt_Srh"/>
</dbReference>
<keyword evidence="1" id="KW-0812">Transmembrane</keyword>
<gene>
    <name evidence="2" type="ORF">PENTCL1PPCAC_16770</name>
</gene>
<feature type="transmembrane region" description="Helical" evidence="1">
    <location>
        <begin position="6"/>
        <end position="22"/>
    </location>
</feature>
<dbReference type="Proteomes" id="UP001432027">
    <property type="component" value="Unassembled WGS sequence"/>
</dbReference>